<dbReference type="GO" id="GO:0043190">
    <property type="term" value="C:ATP-binding cassette (ABC) transporter complex"/>
    <property type="evidence" value="ECO:0007669"/>
    <property type="project" value="InterPro"/>
</dbReference>
<keyword evidence="5 9" id="KW-0812">Transmembrane</keyword>
<dbReference type="FunFam" id="1.10.3720.10:FF:000033">
    <property type="entry name" value="Polar amino acid ABC transporter permease"/>
    <property type="match status" value="1"/>
</dbReference>
<evidence type="ECO:0000256" key="9">
    <source>
        <dbReference type="RuleBase" id="RU363032"/>
    </source>
</evidence>
<keyword evidence="8 9" id="KW-0472">Membrane</keyword>
<dbReference type="InterPro" id="IPR000515">
    <property type="entry name" value="MetI-like"/>
</dbReference>
<dbReference type="InterPro" id="IPR010065">
    <property type="entry name" value="AA_ABC_transptr_permease_3TM"/>
</dbReference>
<evidence type="ECO:0000256" key="6">
    <source>
        <dbReference type="ARBA" id="ARBA00022970"/>
    </source>
</evidence>
<evidence type="ECO:0000313" key="11">
    <source>
        <dbReference type="EMBL" id="AZK43827.1"/>
    </source>
</evidence>
<evidence type="ECO:0000256" key="3">
    <source>
        <dbReference type="ARBA" id="ARBA00022448"/>
    </source>
</evidence>
<dbReference type="PANTHER" id="PTHR30614:SF20">
    <property type="entry name" value="GLUTAMINE TRANSPORT SYSTEM PERMEASE PROTEIN GLNP"/>
    <property type="match status" value="1"/>
</dbReference>
<dbReference type="InterPro" id="IPR035906">
    <property type="entry name" value="MetI-like_sf"/>
</dbReference>
<keyword evidence="4" id="KW-1003">Cell membrane</keyword>
<dbReference type="Proteomes" id="UP000278804">
    <property type="component" value="Chromosome"/>
</dbReference>
<evidence type="ECO:0000256" key="8">
    <source>
        <dbReference type="ARBA" id="ARBA00023136"/>
    </source>
</evidence>
<dbReference type="PROSITE" id="PS50928">
    <property type="entry name" value="ABC_TM1"/>
    <property type="match status" value="1"/>
</dbReference>
<evidence type="ECO:0000256" key="7">
    <source>
        <dbReference type="ARBA" id="ARBA00022989"/>
    </source>
</evidence>
<keyword evidence="3 9" id="KW-0813">Transport</keyword>
<evidence type="ECO:0000256" key="2">
    <source>
        <dbReference type="ARBA" id="ARBA00010072"/>
    </source>
</evidence>
<keyword evidence="6" id="KW-0029">Amino-acid transport</keyword>
<keyword evidence="12" id="KW-1185">Reference proteome</keyword>
<evidence type="ECO:0000259" key="10">
    <source>
        <dbReference type="PROSITE" id="PS50928"/>
    </source>
</evidence>
<dbReference type="RefSeq" id="WP_125164038.1">
    <property type="nucleotide sequence ID" value="NZ_CP034234.1"/>
</dbReference>
<dbReference type="CDD" id="cd06261">
    <property type="entry name" value="TM_PBP2"/>
    <property type="match status" value="1"/>
</dbReference>
<dbReference type="EMBL" id="CP034234">
    <property type="protein sequence ID" value="AZK43827.1"/>
    <property type="molecule type" value="Genomic_DNA"/>
</dbReference>
<dbReference type="Pfam" id="PF00528">
    <property type="entry name" value="BPD_transp_1"/>
    <property type="match status" value="1"/>
</dbReference>
<reference evidence="11 12" key="1">
    <citation type="journal article" date="2020" name="Int. J. Syst. Evol. Microbiol.">
        <title>Description of Erysipelothrix piscisicarius sp. nov., an emergent fish pathogen, and assessment of virulence using a tiger barb (Puntigrus tetrazona) infection model.</title>
        <authorList>
            <person name="Pomaranski E.K."/>
            <person name="Griffin M.J."/>
            <person name="Camus A.C."/>
            <person name="Armwood A.R."/>
            <person name="Shelley J."/>
            <person name="Waldbieser G.C."/>
            <person name="LaFrentz B.R."/>
            <person name="Garcia J.C."/>
            <person name="Yanong R."/>
            <person name="Soto E."/>
        </authorList>
    </citation>
    <scope>NUCLEOTIDE SEQUENCE [LARGE SCALE GENOMIC DNA]</scope>
    <source>
        <strain evidence="11 12">15TAL0474</strain>
    </source>
</reference>
<evidence type="ECO:0000313" key="12">
    <source>
        <dbReference type="Proteomes" id="UP000278804"/>
    </source>
</evidence>
<evidence type="ECO:0000256" key="4">
    <source>
        <dbReference type="ARBA" id="ARBA00022475"/>
    </source>
</evidence>
<accession>A0A3S8RLQ7</accession>
<organism evidence="11 12">
    <name type="scientific">Erysipelothrix piscisicarius</name>
    <dbReference type="NCBI Taxonomy" id="2485784"/>
    <lineage>
        <taxon>Bacteria</taxon>
        <taxon>Bacillati</taxon>
        <taxon>Bacillota</taxon>
        <taxon>Erysipelotrichia</taxon>
        <taxon>Erysipelotrichales</taxon>
        <taxon>Erysipelotrichaceae</taxon>
        <taxon>Erysipelothrix</taxon>
    </lineage>
</organism>
<gene>
    <name evidence="11" type="ORF">EEI45_02595</name>
</gene>
<evidence type="ECO:0000256" key="1">
    <source>
        <dbReference type="ARBA" id="ARBA00004651"/>
    </source>
</evidence>
<feature type="transmembrane region" description="Helical" evidence="9">
    <location>
        <begin position="54"/>
        <end position="78"/>
    </location>
</feature>
<dbReference type="PANTHER" id="PTHR30614">
    <property type="entry name" value="MEMBRANE COMPONENT OF AMINO ACID ABC TRANSPORTER"/>
    <property type="match status" value="1"/>
</dbReference>
<dbReference type="SUPFAM" id="SSF161098">
    <property type="entry name" value="MetI-like"/>
    <property type="match status" value="1"/>
</dbReference>
<name>A0A3S8RLQ7_9FIRM</name>
<dbReference type="NCBIfam" id="TIGR01726">
    <property type="entry name" value="HEQRo_perm_3TM"/>
    <property type="match status" value="1"/>
</dbReference>
<comment type="similarity">
    <text evidence="2">Belongs to the binding-protein-dependent transport system permease family. HisMQ subfamily.</text>
</comment>
<dbReference type="InterPro" id="IPR043429">
    <property type="entry name" value="ArtM/GltK/GlnP/TcyL/YhdX-like"/>
</dbReference>
<dbReference type="AlphaFoldDB" id="A0A3S8RLQ7"/>
<sequence length="220" mass="24219">MFQDILKLINRYGHVYLKGAWGTLTISVVVVLISTLLGAFLAMGKMSKFKPLKAIINVYIEVIRGTPLLLQLSLFYFLGSEYISSSVPDVGWIMVALIINSSAYVAEIFRAGIQAVDKGQFEAAKSLGISNANMMKKIIFPQAIKNILPALGNEFITMIKETSLASVFFVNNLMTSESIVSSATHLKLPSLMIVGVIYFMMTFSTSKLISAFERKVALND</sequence>
<dbReference type="GO" id="GO:0006865">
    <property type="term" value="P:amino acid transport"/>
    <property type="evidence" value="ECO:0007669"/>
    <property type="project" value="UniProtKB-KW"/>
</dbReference>
<dbReference type="GO" id="GO:0022857">
    <property type="term" value="F:transmembrane transporter activity"/>
    <property type="evidence" value="ECO:0007669"/>
    <property type="project" value="InterPro"/>
</dbReference>
<comment type="subcellular location">
    <subcellularLocation>
        <location evidence="1 9">Cell membrane</location>
        <topology evidence="1 9">Multi-pass membrane protein</topology>
    </subcellularLocation>
</comment>
<evidence type="ECO:0000256" key="5">
    <source>
        <dbReference type="ARBA" id="ARBA00022692"/>
    </source>
</evidence>
<protein>
    <submittedName>
        <fullName evidence="11">Amino acid ABC transporter permease</fullName>
    </submittedName>
</protein>
<proteinExistence type="inferred from homology"/>
<dbReference type="Gene3D" id="1.10.3720.10">
    <property type="entry name" value="MetI-like"/>
    <property type="match status" value="1"/>
</dbReference>
<feature type="transmembrane region" description="Helical" evidence="9">
    <location>
        <begin position="191"/>
        <end position="212"/>
    </location>
</feature>
<feature type="transmembrane region" description="Helical" evidence="9">
    <location>
        <begin position="20"/>
        <end position="42"/>
    </location>
</feature>
<feature type="transmembrane region" description="Helical" evidence="9">
    <location>
        <begin position="90"/>
        <end position="109"/>
    </location>
</feature>
<dbReference type="KEGG" id="eri:EEI45_02595"/>
<keyword evidence="7 9" id="KW-1133">Transmembrane helix</keyword>
<feature type="domain" description="ABC transmembrane type-1" evidence="10">
    <location>
        <begin position="20"/>
        <end position="209"/>
    </location>
</feature>